<accession>A0AAW6U2W9</accession>
<name>A0AAW6U2W9_9BACT</name>
<dbReference type="SUPFAM" id="SSF55846">
    <property type="entry name" value="N-acetylmuramoyl-L-alanine amidase-like"/>
    <property type="match status" value="1"/>
</dbReference>
<keyword evidence="3" id="KW-1185">Reference proteome</keyword>
<protein>
    <submittedName>
        <fullName evidence="2">N-acetylmuramoyl-L-alanine amidase</fullName>
        <ecNumber evidence="2">3.5.1.28</ecNumber>
    </submittedName>
</protein>
<dbReference type="EMBL" id="JASCXX010000026">
    <property type="protein sequence ID" value="MDI6450897.1"/>
    <property type="molecule type" value="Genomic_DNA"/>
</dbReference>
<evidence type="ECO:0000313" key="2">
    <source>
        <dbReference type="EMBL" id="MDI6450897.1"/>
    </source>
</evidence>
<proteinExistence type="predicted"/>
<dbReference type="InterPro" id="IPR002502">
    <property type="entry name" value="Amidase_domain"/>
</dbReference>
<dbReference type="Pfam" id="PF01510">
    <property type="entry name" value="Amidase_2"/>
    <property type="match status" value="1"/>
</dbReference>
<evidence type="ECO:0000259" key="1">
    <source>
        <dbReference type="Pfam" id="PF01510"/>
    </source>
</evidence>
<dbReference type="GO" id="GO:0008745">
    <property type="term" value="F:N-acetylmuramoyl-L-alanine amidase activity"/>
    <property type="evidence" value="ECO:0007669"/>
    <property type="project" value="UniProtKB-EC"/>
</dbReference>
<dbReference type="AlphaFoldDB" id="A0AAW6U2W9"/>
<dbReference type="RefSeq" id="WP_349246306.1">
    <property type="nucleotide sequence ID" value="NZ_JASCXX010000026.1"/>
</dbReference>
<dbReference type="InterPro" id="IPR036505">
    <property type="entry name" value="Amidase/PGRP_sf"/>
</dbReference>
<keyword evidence="2" id="KW-0378">Hydrolase</keyword>
<dbReference type="Proteomes" id="UP001431776">
    <property type="component" value="Unassembled WGS sequence"/>
</dbReference>
<gene>
    <name evidence="2" type="ORF">QJ522_17690</name>
</gene>
<organism evidence="2 3">
    <name type="scientific">Anaerobaca lacustris</name>
    <dbReference type="NCBI Taxonomy" id="3044600"/>
    <lineage>
        <taxon>Bacteria</taxon>
        <taxon>Pseudomonadati</taxon>
        <taxon>Planctomycetota</taxon>
        <taxon>Phycisphaerae</taxon>
        <taxon>Sedimentisphaerales</taxon>
        <taxon>Anaerobacaceae</taxon>
        <taxon>Anaerobaca</taxon>
    </lineage>
</organism>
<dbReference type="GO" id="GO:0009253">
    <property type="term" value="P:peptidoglycan catabolic process"/>
    <property type="evidence" value="ECO:0007669"/>
    <property type="project" value="InterPro"/>
</dbReference>
<dbReference type="EC" id="3.5.1.28" evidence="2"/>
<dbReference type="Gene3D" id="3.40.80.10">
    <property type="entry name" value="Peptidoglycan recognition protein-like"/>
    <property type="match status" value="1"/>
</dbReference>
<evidence type="ECO:0000313" key="3">
    <source>
        <dbReference type="Proteomes" id="UP001431776"/>
    </source>
</evidence>
<feature type="domain" description="N-acetylmuramoyl-L-alanine amidase" evidence="1">
    <location>
        <begin position="41"/>
        <end position="122"/>
    </location>
</feature>
<comment type="caution">
    <text evidence="2">The sequence shown here is derived from an EMBL/GenBank/DDBJ whole genome shotgun (WGS) entry which is preliminary data.</text>
</comment>
<reference evidence="2" key="1">
    <citation type="submission" date="2023-05" db="EMBL/GenBank/DDBJ databases">
        <title>Anaerotaeda fermentans gen. nov., sp. nov., a novel anaerobic planctomycete of the new family within the order Sedimentisphaerales isolated from Taman Peninsula, Russia.</title>
        <authorList>
            <person name="Khomyakova M.A."/>
            <person name="Merkel A.Y."/>
            <person name="Slobodkin A.I."/>
        </authorList>
    </citation>
    <scope>NUCLEOTIDE SEQUENCE</scope>
    <source>
        <strain evidence="2">M17dextr</strain>
    </source>
</reference>
<sequence length="130" mass="14300">MRSRVVPAAGSWHSIEIAFSGTRGGNIQRLADARGLADPADLDCHFLVGNGVGAGDGEIQTTESWLNQRPIRPSATWRGDERTIRVYLVGNGVSSLATDYQLKRLETLLESLCRRFNISPDAVYLPRDCQ</sequence>